<proteinExistence type="predicted"/>
<name>A0A399G0R3_9ACTN</name>
<dbReference type="OrthoDB" id="7347529at2"/>
<dbReference type="Proteomes" id="UP000265719">
    <property type="component" value="Chromosome"/>
</dbReference>
<dbReference type="InterPro" id="IPR009467">
    <property type="entry name" value="Glycolipid-bd_prot_put"/>
</dbReference>
<dbReference type="SUPFAM" id="SSF159275">
    <property type="entry name" value="PA1994-like"/>
    <property type="match status" value="1"/>
</dbReference>
<dbReference type="Pfam" id="PF06475">
    <property type="entry name" value="Glycolipid_bind"/>
    <property type="match status" value="1"/>
</dbReference>
<evidence type="ECO:0000313" key="1">
    <source>
        <dbReference type="EMBL" id="UOE18781.1"/>
    </source>
</evidence>
<accession>A0A399G0R3</accession>
<gene>
    <name evidence="1" type="ORF">NI17_018655</name>
</gene>
<reference evidence="1" key="1">
    <citation type="submission" date="2020-10" db="EMBL/GenBank/DDBJ databases">
        <title>De novo genome project of the cellulose decomposer Thermobifida halotolerans type strain.</title>
        <authorList>
            <person name="Nagy I."/>
            <person name="Horvath B."/>
            <person name="Kukolya J."/>
            <person name="Nagy I."/>
            <person name="Orsini M."/>
        </authorList>
    </citation>
    <scope>NUCLEOTIDE SEQUENCE</scope>
    <source>
        <strain evidence="1">DSM 44931</strain>
    </source>
</reference>
<organism evidence="1 2">
    <name type="scientific">Thermobifida halotolerans</name>
    <dbReference type="NCBI Taxonomy" id="483545"/>
    <lineage>
        <taxon>Bacteria</taxon>
        <taxon>Bacillati</taxon>
        <taxon>Actinomycetota</taxon>
        <taxon>Actinomycetes</taxon>
        <taxon>Streptosporangiales</taxon>
        <taxon>Nocardiopsidaceae</taxon>
        <taxon>Thermobifida</taxon>
    </lineage>
</organism>
<evidence type="ECO:0000313" key="2">
    <source>
        <dbReference type="Proteomes" id="UP000265719"/>
    </source>
</evidence>
<dbReference type="RefSeq" id="WP_068691270.1">
    <property type="nucleotide sequence ID" value="NZ_CP063196.1"/>
</dbReference>
<protein>
    <submittedName>
        <fullName evidence="1">Glycolipid-binding domain-containing protein</fullName>
    </submittedName>
</protein>
<dbReference type="AlphaFoldDB" id="A0A399G0R3"/>
<keyword evidence="2" id="KW-1185">Reference proteome</keyword>
<dbReference type="EMBL" id="CP063196">
    <property type="protein sequence ID" value="UOE18781.1"/>
    <property type="molecule type" value="Genomic_DNA"/>
</dbReference>
<sequence>MSPKNELPVAWSRLDVAEGLCVGTLVTERRGFRLEAGEVVADLRERYSCRFSVHTDLAWTTREARVDVVDARGTHTLELVNRAGQWTVNGTAAPELEGCVDVDVAAAPLTNTLPIRRLGLEPGEHRDIHVAWVDVPGLKVKRMRQRYTRLPPSEGLDRYEYRDSGFGAFGLTVDGNGMVVDYERLARRIP</sequence>
<dbReference type="KEGG" id="thao:NI17_018655"/>